<evidence type="ECO:0000256" key="2">
    <source>
        <dbReference type="SAM" id="MobiDB-lite"/>
    </source>
</evidence>
<organism evidence="4 5">
    <name type="scientific">Candidatus Pseudoramibacter fermentans</name>
    <dbReference type="NCBI Taxonomy" id="2594427"/>
    <lineage>
        <taxon>Bacteria</taxon>
        <taxon>Bacillati</taxon>
        <taxon>Bacillota</taxon>
        <taxon>Clostridia</taxon>
        <taxon>Eubacteriales</taxon>
        <taxon>Eubacteriaceae</taxon>
        <taxon>Pseudoramibacter</taxon>
    </lineage>
</organism>
<feature type="transmembrane region" description="Helical" evidence="3">
    <location>
        <begin position="32"/>
        <end position="52"/>
    </location>
</feature>
<evidence type="ECO:0000313" key="5">
    <source>
        <dbReference type="Proteomes" id="UP000473648"/>
    </source>
</evidence>
<dbReference type="EMBL" id="VOGB01000004">
    <property type="protein sequence ID" value="MQM72407.1"/>
    <property type="molecule type" value="Genomic_DNA"/>
</dbReference>
<keyword evidence="3" id="KW-0472">Membrane</keyword>
<dbReference type="Proteomes" id="UP000473648">
    <property type="component" value="Unassembled WGS sequence"/>
</dbReference>
<dbReference type="SUPFAM" id="SSF82171">
    <property type="entry name" value="DPP6 N-terminal domain-like"/>
    <property type="match status" value="1"/>
</dbReference>
<keyword evidence="1" id="KW-0802">TPR repeat</keyword>
<protein>
    <submittedName>
        <fullName evidence="4">Tetratricopeptide repeat protein</fullName>
    </submittedName>
</protein>
<dbReference type="AlphaFoldDB" id="A0A6L5GQC1"/>
<gene>
    <name evidence="4" type="ORF">FRC53_03050</name>
</gene>
<evidence type="ECO:0000313" key="4">
    <source>
        <dbReference type="EMBL" id="MQM72407.1"/>
    </source>
</evidence>
<reference evidence="4" key="1">
    <citation type="journal article" date="2020" name="Appl. Environ. Microbiol.">
        <title>Medium-Chain Fatty Acid Synthesis by 'Candidatus Weimeria bifida' gen. nov., sp. nov., and 'Candidatus Pseudoramibacter fermentans' sp. nov.</title>
        <authorList>
            <person name="Scarborough M.J."/>
            <person name="Myers K.S."/>
            <person name="Donohue T.J."/>
            <person name="Noguera D.R."/>
        </authorList>
    </citation>
    <scope>NUCLEOTIDE SEQUENCE</scope>
    <source>
        <strain evidence="4">EUB1.1</strain>
    </source>
</reference>
<keyword evidence="5" id="KW-1185">Reference proteome</keyword>
<proteinExistence type="predicted"/>
<feature type="compositionally biased region" description="Acidic residues" evidence="2">
    <location>
        <begin position="1"/>
        <end position="13"/>
    </location>
</feature>
<evidence type="ECO:0000256" key="3">
    <source>
        <dbReference type="SAM" id="Phobius"/>
    </source>
</evidence>
<dbReference type="InterPro" id="IPR019734">
    <property type="entry name" value="TPR_rpt"/>
</dbReference>
<dbReference type="Pfam" id="PF14559">
    <property type="entry name" value="TPR_19"/>
    <property type="match status" value="1"/>
</dbReference>
<dbReference type="Gene3D" id="2.120.10.30">
    <property type="entry name" value="TolB, C-terminal domain"/>
    <property type="match status" value="1"/>
</dbReference>
<feature type="region of interest" description="Disordered" evidence="2">
    <location>
        <begin position="148"/>
        <end position="170"/>
    </location>
</feature>
<sequence length="491" mass="55710">MINDYEETEELEPISDPNSYKPTGQQKNNNKIILLVVILIAAAAVVLGYFGIRHIQYRKKIEQAAAYQDAGKTDQAKQAYKEAAALQKRNAYPYTQLGEIYLDQGAYNQAIKYLKLANDREESSEAYTALGDAYTGKGDTQKAAAAYEKADKQTDTETNQDQKEKAGNSSANVEFSFNDGCISGSSVAKSGKWLFYSAYQGTYRTSGGKPEKIQDDSGYFLNAYKGWLYYECDYNDGGFCIERTRTDGSKTQTIYEDKNDSVGVYWMKVYNGKIYCLEADSDLGDNLKGGWLISMSLDGGHEKTVIDSDVYYNSVSIDQGRIYYIDTSSRQYVSTNLNGEDSENVLDFSDSAYDESSSMPRVVYTDQNHVFYWMDKSLHVLDLKTDKTIDIKQPENTVGYEQINHDENGKYYYLLSNDERGKTATYSEWRMDTDGSNYKKLYTFRSTKVPYQYAYGNKICVNYYLDGRERVDVIDANKGSSQNYIDLPLDD</sequence>
<comment type="caution">
    <text evidence="4">The sequence shown here is derived from an EMBL/GenBank/DDBJ whole genome shotgun (WGS) entry which is preliminary data.</text>
</comment>
<dbReference type="InterPro" id="IPR011042">
    <property type="entry name" value="6-blade_b-propeller_TolB-like"/>
</dbReference>
<feature type="compositionally biased region" description="Basic and acidic residues" evidence="2">
    <location>
        <begin position="148"/>
        <end position="166"/>
    </location>
</feature>
<feature type="repeat" description="TPR" evidence="1">
    <location>
        <begin position="91"/>
        <end position="124"/>
    </location>
</feature>
<feature type="region of interest" description="Disordered" evidence="2">
    <location>
        <begin position="1"/>
        <end position="23"/>
    </location>
</feature>
<keyword evidence="3" id="KW-1133">Transmembrane helix</keyword>
<dbReference type="PROSITE" id="PS50005">
    <property type="entry name" value="TPR"/>
    <property type="match status" value="1"/>
</dbReference>
<keyword evidence="3" id="KW-0812">Transmembrane</keyword>
<accession>A0A6L5GQC1</accession>
<evidence type="ECO:0000256" key="1">
    <source>
        <dbReference type="PROSITE-ProRule" id="PRU00339"/>
    </source>
</evidence>
<dbReference type="SUPFAM" id="SSF48452">
    <property type="entry name" value="TPR-like"/>
    <property type="match status" value="1"/>
</dbReference>
<dbReference type="Gene3D" id="1.25.40.10">
    <property type="entry name" value="Tetratricopeptide repeat domain"/>
    <property type="match status" value="1"/>
</dbReference>
<dbReference type="SMART" id="SM00028">
    <property type="entry name" value="TPR"/>
    <property type="match status" value="3"/>
</dbReference>
<dbReference type="InterPro" id="IPR011990">
    <property type="entry name" value="TPR-like_helical_dom_sf"/>
</dbReference>
<name>A0A6L5GQC1_9FIRM</name>